<reference evidence="2 3" key="1">
    <citation type="submission" date="2024-02" db="EMBL/GenBank/DDBJ databases">
        <authorList>
            <person name="Saticioglu I.B."/>
        </authorList>
    </citation>
    <scope>NUCLEOTIDE SEQUENCE [LARGE SCALE GENOMIC DNA]</scope>
    <source>
        <strain evidence="2 3">Mu-43</strain>
    </source>
</reference>
<keyword evidence="1" id="KW-1133">Transmembrane helix</keyword>
<dbReference type="Proteomes" id="UP001366085">
    <property type="component" value="Unassembled WGS sequence"/>
</dbReference>
<evidence type="ECO:0000313" key="2">
    <source>
        <dbReference type="EMBL" id="MEJ1090281.1"/>
    </source>
</evidence>
<evidence type="ECO:0000256" key="1">
    <source>
        <dbReference type="SAM" id="Phobius"/>
    </source>
</evidence>
<feature type="transmembrane region" description="Helical" evidence="1">
    <location>
        <begin position="214"/>
        <end position="234"/>
    </location>
</feature>
<keyword evidence="1" id="KW-0812">Transmembrane</keyword>
<evidence type="ECO:0008006" key="4">
    <source>
        <dbReference type="Google" id="ProtNLM"/>
    </source>
</evidence>
<evidence type="ECO:0000313" key="3">
    <source>
        <dbReference type="Proteomes" id="UP001366085"/>
    </source>
</evidence>
<comment type="caution">
    <text evidence="2">The sequence shown here is derived from an EMBL/GenBank/DDBJ whole genome shotgun (WGS) entry which is preliminary data.</text>
</comment>
<proteinExistence type="predicted"/>
<protein>
    <recommendedName>
        <fullName evidence="4">DUF2975 domain-containing protein</fullName>
    </recommendedName>
</protein>
<feature type="transmembrane region" description="Helical" evidence="1">
    <location>
        <begin position="36"/>
        <end position="59"/>
    </location>
</feature>
<accession>A0ABU8LI78</accession>
<organism evidence="2 3">
    <name type="scientific">Microbacterium istanbulense</name>
    <dbReference type="NCBI Taxonomy" id="3122049"/>
    <lineage>
        <taxon>Bacteria</taxon>
        <taxon>Bacillati</taxon>
        <taxon>Actinomycetota</taxon>
        <taxon>Actinomycetes</taxon>
        <taxon>Micrococcales</taxon>
        <taxon>Microbacteriaceae</taxon>
        <taxon>Microbacterium</taxon>
    </lineage>
</organism>
<feature type="transmembrane region" description="Helical" evidence="1">
    <location>
        <begin position="113"/>
        <end position="137"/>
    </location>
</feature>
<dbReference type="EMBL" id="JBBDGN010000001">
    <property type="protein sequence ID" value="MEJ1090281.1"/>
    <property type="molecule type" value="Genomic_DNA"/>
</dbReference>
<name>A0ABU8LI78_9MICO</name>
<feature type="transmembrane region" description="Helical" evidence="1">
    <location>
        <begin position="149"/>
        <end position="171"/>
    </location>
</feature>
<dbReference type="RefSeq" id="WP_337316500.1">
    <property type="nucleotide sequence ID" value="NZ_JBBDGN010000001.1"/>
</dbReference>
<sequence length="244" mass="25268">MGTFNLALTALVVALVAIAIWLLAKRLSEGNQRAFDLLRLLAWIITVLLLVVGAVGLALNLASPSVTMDVPYSNVWPMPMPGVTIESSGASIEGSTTAVAQLTLSGLSPAPRILWAIGQLLSVLLPASVAFLVARAAGQMKAGAPFAPVLVRTIQICAVVILGAGVLGPLLTDVAGSMASNEALVFGASMTGYPDTWTVQDALPQPAVLVTLDLWPIGVAVALFVLSAAFRYGARLQKETEGLV</sequence>
<keyword evidence="3" id="KW-1185">Reference proteome</keyword>
<feature type="transmembrane region" description="Helical" evidence="1">
    <location>
        <begin position="6"/>
        <end position="24"/>
    </location>
</feature>
<keyword evidence="1" id="KW-0472">Membrane</keyword>
<gene>
    <name evidence="2" type="ORF">WDU93_01150</name>
</gene>